<dbReference type="OrthoDB" id="9785923at2"/>
<evidence type="ECO:0000259" key="1">
    <source>
        <dbReference type="Pfam" id="PF06283"/>
    </source>
</evidence>
<reference evidence="2 3" key="1">
    <citation type="submission" date="2018-12" db="EMBL/GenBank/DDBJ databases">
        <authorList>
            <person name="Sun L."/>
            <person name="Chen Z."/>
        </authorList>
    </citation>
    <scope>NUCLEOTIDE SEQUENCE [LARGE SCALE GENOMIC DNA]</scope>
    <source>
        <strain evidence="2 3">DSM 15890</strain>
    </source>
</reference>
<evidence type="ECO:0000313" key="2">
    <source>
        <dbReference type="EMBL" id="RUT48178.1"/>
    </source>
</evidence>
<name>A0A3S1ELL5_9BACL</name>
<gene>
    <name evidence="2" type="ORF">EJP82_03315</name>
</gene>
<dbReference type="InterPro" id="IPR029062">
    <property type="entry name" value="Class_I_gatase-like"/>
</dbReference>
<evidence type="ECO:0000313" key="3">
    <source>
        <dbReference type="Proteomes" id="UP000279446"/>
    </source>
</evidence>
<accession>A0A3S1ELL5</accession>
<dbReference type="InterPro" id="IPR029010">
    <property type="entry name" value="ThuA-like"/>
</dbReference>
<keyword evidence="3" id="KW-1185">Reference proteome</keyword>
<dbReference type="RefSeq" id="WP_127190599.1">
    <property type="nucleotide sequence ID" value="NZ_RZNY01000002.1"/>
</dbReference>
<dbReference type="SUPFAM" id="SSF52317">
    <property type="entry name" value="Class I glutamine amidotransferase-like"/>
    <property type="match status" value="1"/>
</dbReference>
<dbReference type="AlphaFoldDB" id="A0A3S1ELL5"/>
<proteinExistence type="predicted"/>
<dbReference type="EMBL" id="RZNY01000002">
    <property type="protein sequence ID" value="RUT48178.1"/>
    <property type="molecule type" value="Genomic_DNA"/>
</dbReference>
<organism evidence="2 3">
    <name type="scientific">Paenibacillus anaericanus</name>
    <dbReference type="NCBI Taxonomy" id="170367"/>
    <lineage>
        <taxon>Bacteria</taxon>
        <taxon>Bacillati</taxon>
        <taxon>Bacillota</taxon>
        <taxon>Bacilli</taxon>
        <taxon>Bacillales</taxon>
        <taxon>Paenibacillaceae</taxon>
        <taxon>Paenibacillus</taxon>
    </lineage>
</organism>
<sequence>MKSKKALIVRGGWDGHEPQKVSEVFAGLLKEEGFEVEVSDTLDSFKNEEKLLDLNLIVPIWTMGDISNEQLQPVLKAVELGVGMAGCHGGMCDSFRNSVEWQFMTGSQWVAHPFNDGVEYEVNIIGSGSSPIIEGIKDFKVKSEQYFLHVDPSVDVLATTTFPLSDGAHSANGIIQMPVVYTKMWGKGKVFYNALGHHADIFDIPEAKELMRRGFLWAAK</sequence>
<protein>
    <recommendedName>
        <fullName evidence="1">ThuA-like domain-containing protein</fullName>
    </recommendedName>
</protein>
<dbReference type="Pfam" id="PF06283">
    <property type="entry name" value="ThuA"/>
    <property type="match status" value="1"/>
</dbReference>
<feature type="domain" description="ThuA-like" evidence="1">
    <location>
        <begin position="5"/>
        <end position="218"/>
    </location>
</feature>
<dbReference type="Gene3D" id="3.40.50.880">
    <property type="match status" value="1"/>
</dbReference>
<dbReference type="PANTHER" id="PTHR40469:SF2">
    <property type="entry name" value="GALACTOSE-BINDING DOMAIN-LIKE SUPERFAMILY PROTEIN"/>
    <property type="match status" value="1"/>
</dbReference>
<dbReference type="Proteomes" id="UP000279446">
    <property type="component" value="Unassembled WGS sequence"/>
</dbReference>
<dbReference type="PANTHER" id="PTHR40469">
    <property type="entry name" value="SECRETED GLYCOSYL HYDROLASE"/>
    <property type="match status" value="1"/>
</dbReference>
<comment type="caution">
    <text evidence="2">The sequence shown here is derived from an EMBL/GenBank/DDBJ whole genome shotgun (WGS) entry which is preliminary data.</text>
</comment>